<sequence>MGKTFQFVGMEAAGIAVLYSISLPFPLAAGQIFPDLPTGVLLILVFTILLRIDSKTYRDILSPNIFSPTPEVLKKIFKNQNILIFICGITIGSLIWFHVKNLPIITFILFWILIDKKLNLKSKGYYLELLYFLF</sequence>
<dbReference type="Proteomes" id="UP000011778">
    <property type="component" value="Unassembled WGS sequence"/>
</dbReference>
<keyword evidence="1" id="KW-1133">Transmembrane helix</keyword>
<proteinExistence type="predicted"/>
<dbReference type="AlphaFoldDB" id="M3GB49"/>
<feature type="transmembrane region" description="Helical" evidence="1">
    <location>
        <begin position="36"/>
        <end position="52"/>
    </location>
</feature>
<dbReference type="EMBL" id="AFMD02000190">
    <property type="protein sequence ID" value="EMG22585.1"/>
    <property type="molecule type" value="Genomic_DNA"/>
</dbReference>
<keyword evidence="1" id="KW-0812">Transmembrane</keyword>
<protein>
    <submittedName>
        <fullName evidence="2">Uncharacterized protein</fullName>
    </submittedName>
</protein>
<reference evidence="2 3" key="1">
    <citation type="submission" date="2013-02" db="EMBL/GenBank/DDBJ databases">
        <authorList>
            <person name="Harkins D.M."/>
            <person name="Durkin A.S."/>
            <person name="Brinkac L.M."/>
            <person name="Haft D.H."/>
            <person name="Selengut J.D."/>
            <person name="Sanka R."/>
            <person name="DePew J."/>
            <person name="Purushe J."/>
            <person name="Tulsiani S.M."/>
            <person name="Graham G.C."/>
            <person name="Burns M.-A."/>
            <person name="Dohnt M.F."/>
            <person name="Smythe L.D."/>
            <person name="McKay D.B."/>
            <person name="Craig S.B."/>
            <person name="Vinetz J.M."/>
            <person name="Sutton G.G."/>
            <person name="Nierman W.C."/>
            <person name="Fouts D.E."/>
        </authorList>
    </citation>
    <scope>NUCLEOTIDE SEQUENCE [LARGE SCALE GENOMIC DNA]</scope>
    <source>
        <strain evidence="2 3">LT2050</strain>
    </source>
</reference>
<comment type="caution">
    <text evidence="2">The sequence shown here is derived from an EMBL/GenBank/DDBJ whole genome shotgun (WGS) entry which is preliminary data.</text>
</comment>
<name>M3GB49_LEPIT</name>
<organism evidence="2 3">
    <name type="scientific">Leptospira interrogans serovar Copenhageni str. LT2050</name>
    <dbReference type="NCBI Taxonomy" id="1001598"/>
    <lineage>
        <taxon>Bacteria</taxon>
        <taxon>Pseudomonadati</taxon>
        <taxon>Spirochaetota</taxon>
        <taxon>Spirochaetia</taxon>
        <taxon>Leptospirales</taxon>
        <taxon>Leptospiraceae</taxon>
        <taxon>Leptospira</taxon>
    </lineage>
</organism>
<accession>M3GB49</accession>
<feature type="transmembrane region" description="Helical" evidence="1">
    <location>
        <begin position="82"/>
        <end position="114"/>
    </location>
</feature>
<evidence type="ECO:0000313" key="2">
    <source>
        <dbReference type="EMBL" id="EMG22585.1"/>
    </source>
</evidence>
<evidence type="ECO:0000256" key="1">
    <source>
        <dbReference type="SAM" id="Phobius"/>
    </source>
</evidence>
<gene>
    <name evidence="2" type="ORF">LEP1GSC150_4484</name>
</gene>
<evidence type="ECO:0000313" key="3">
    <source>
        <dbReference type="Proteomes" id="UP000011778"/>
    </source>
</evidence>
<feature type="transmembrane region" description="Helical" evidence="1">
    <location>
        <begin position="12"/>
        <end position="30"/>
    </location>
</feature>
<keyword evidence="1" id="KW-0472">Membrane</keyword>